<accession>A0AAV1YQF9</accession>
<gene>
    <name evidence="3" type="ORF">LARSCL_LOCUS192</name>
</gene>
<dbReference type="EMBL" id="CAXIEN010000001">
    <property type="protein sequence ID" value="CAL1261072.1"/>
    <property type="molecule type" value="Genomic_DNA"/>
</dbReference>
<protein>
    <submittedName>
        <fullName evidence="3">Uncharacterized protein</fullName>
    </submittedName>
</protein>
<comment type="caution">
    <text evidence="3">The sequence shown here is derived from an EMBL/GenBank/DDBJ whole genome shotgun (WGS) entry which is preliminary data.</text>
</comment>
<dbReference type="PROSITE" id="PS00432">
    <property type="entry name" value="ACTINS_2"/>
    <property type="match status" value="1"/>
</dbReference>
<name>A0AAV1YQF9_9ARAC</name>
<organism evidence="3 4">
    <name type="scientific">Larinioides sclopetarius</name>
    <dbReference type="NCBI Taxonomy" id="280406"/>
    <lineage>
        <taxon>Eukaryota</taxon>
        <taxon>Metazoa</taxon>
        <taxon>Ecdysozoa</taxon>
        <taxon>Arthropoda</taxon>
        <taxon>Chelicerata</taxon>
        <taxon>Arachnida</taxon>
        <taxon>Araneae</taxon>
        <taxon>Araneomorphae</taxon>
        <taxon>Entelegynae</taxon>
        <taxon>Araneoidea</taxon>
        <taxon>Araneidae</taxon>
        <taxon>Larinioides</taxon>
    </lineage>
</organism>
<dbReference type="InterPro" id="IPR004001">
    <property type="entry name" value="Actin_CS"/>
</dbReference>
<keyword evidence="1" id="KW-0963">Cytoplasm</keyword>
<evidence type="ECO:0000256" key="1">
    <source>
        <dbReference type="ARBA" id="ARBA00022490"/>
    </source>
</evidence>
<keyword evidence="4" id="KW-1185">Reference proteome</keyword>
<evidence type="ECO:0000313" key="3">
    <source>
        <dbReference type="EMBL" id="CAL1261072.1"/>
    </source>
</evidence>
<dbReference type="AlphaFoldDB" id="A0AAV1YQF9"/>
<evidence type="ECO:0000313" key="4">
    <source>
        <dbReference type="Proteomes" id="UP001497382"/>
    </source>
</evidence>
<feature type="region of interest" description="Disordered" evidence="2">
    <location>
        <begin position="1"/>
        <end position="21"/>
    </location>
</feature>
<dbReference type="Proteomes" id="UP001497382">
    <property type="component" value="Unassembled WGS sequence"/>
</dbReference>
<proteinExistence type="predicted"/>
<evidence type="ECO:0000256" key="2">
    <source>
        <dbReference type="SAM" id="MobiDB-lite"/>
    </source>
</evidence>
<sequence>MWITKQEYDEGGKTQVERKCP</sequence>
<reference evidence="3 4" key="1">
    <citation type="submission" date="2024-04" db="EMBL/GenBank/DDBJ databases">
        <authorList>
            <person name="Rising A."/>
            <person name="Reimegard J."/>
            <person name="Sonavane S."/>
            <person name="Akerstrom W."/>
            <person name="Nylinder S."/>
            <person name="Hedman E."/>
            <person name="Kallberg Y."/>
        </authorList>
    </citation>
    <scope>NUCLEOTIDE SEQUENCE [LARGE SCALE GENOMIC DNA]</scope>
</reference>